<accession>A0ABS4D9X8</accession>
<evidence type="ECO:0000313" key="2">
    <source>
        <dbReference type="EMBL" id="MBP1466253.1"/>
    </source>
</evidence>
<dbReference type="Proteomes" id="UP001193081">
    <property type="component" value="Unassembled WGS sequence"/>
</dbReference>
<dbReference type="Gene3D" id="3.90.1570.30">
    <property type="match status" value="1"/>
</dbReference>
<dbReference type="RefSeq" id="WP_135478256.1">
    <property type="nucleotide sequence ID" value="NZ_SIJK02000017.1"/>
</dbReference>
<reference evidence="2 3" key="1">
    <citation type="submission" date="2021-03" db="EMBL/GenBank/DDBJ databases">
        <authorList>
            <person name="Grouzdev D.S."/>
        </authorList>
    </citation>
    <scope>NUCLEOTIDE SEQUENCE [LARGE SCALE GENOMIC DNA]</scope>
    <source>
        <strain evidence="2 3">M50-1</strain>
    </source>
</reference>
<evidence type="ECO:0000259" key="1">
    <source>
        <dbReference type="Pfam" id="PF13588"/>
    </source>
</evidence>
<protein>
    <submittedName>
        <fullName evidence="2">Type I restriction enzyme HsdR N-terminal domain-containing protein</fullName>
    </submittedName>
</protein>
<comment type="caution">
    <text evidence="2">The sequence shown here is derived from an EMBL/GenBank/DDBJ whole genome shotgun (WGS) entry which is preliminary data.</text>
</comment>
<organism evidence="2 3">
    <name type="scientific">Candidatus Chloroploca mongolica</name>
    <dbReference type="NCBI Taxonomy" id="2528176"/>
    <lineage>
        <taxon>Bacteria</taxon>
        <taxon>Bacillati</taxon>
        <taxon>Chloroflexota</taxon>
        <taxon>Chloroflexia</taxon>
        <taxon>Chloroflexales</taxon>
        <taxon>Chloroflexineae</taxon>
        <taxon>Oscillochloridaceae</taxon>
        <taxon>Candidatus Chloroploca</taxon>
    </lineage>
</organism>
<evidence type="ECO:0000313" key="3">
    <source>
        <dbReference type="Proteomes" id="UP001193081"/>
    </source>
</evidence>
<proteinExistence type="predicted"/>
<name>A0ABS4D9X8_9CHLR</name>
<dbReference type="Pfam" id="PF13588">
    <property type="entry name" value="HSDR_N_2"/>
    <property type="match status" value="1"/>
</dbReference>
<gene>
    <name evidence="2" type="ORF">EYB53_011105</name>
</gene>
<dbReference type="InterPro" id="IPR029464">
    <property type="entry name" value="HSDR_N"/>
</dbReference>
<feature type="domain" description="Type I restriction enzyme R protein N-terminal" evidence="1">
    <location>
        <begin position="23"/>
        <end position="130"/>
    </location>
</feature>
<dbReference type="EMBL" id="SIJK02000017">
    <property type="protein sequence ID" value="MBP1466253.1"/>
    <property type="molecule type" value="Genomic_DNA"/>
</dbReference>
<keyword evidence="3" id="KW-1185">Reference proteome</keyword>
<sequence length="646" mass="74411">MGEDYKTLQDWLERYDVSELHNEDDVETKFVLPLFRMLGYHESHRRGKYPVELYAGRKGRKHEVDQVYFAEADAHRQTAGAALVIVEAKRADEINLEEAIAQAQSYGERLRPLLLVITNGLRLIVYRRRRFDSDEEVFDLLHQDFATADGAQRLTELLRFDVVLAQHQQLNDLSHERYIRLEQALRAYPDIQGILAQGDFPEAEAWEGAALRIRRPKAQIEGELPMCLGGGSCEITFSHILRRGLRIQLDHAAILSMLMVGIGSAPAWDTRHFIERETEETYLVRLANTETRLSDQEAQDLCSCIDRFAGAYRAAMMQAEDILESWTFPIASCEGDPAFYLTSVHVPFWKQVRQFADDHDWRREGRNPEWSRFEFWMPGFRLGHERGDHAWIGAIGTLGFGSPVGFELKHLVYVLPDGRPLPSLDTQEIDWQQNIGPNGQWSVQYTDNWLTEQLLPEVAQRCRTQGEQPLGRCVRSPIRHPLNKHAYPPQGTLDNTRQLVAYIEDIQRWLTRYSARTLQAAVVRAPFRMLLDLGRNADHSHLDLHYVTSNMASITPDSHTAAQIGDPNVRLNDYFRRGEMIADDLDQVPTVSPRLLDRAMRSFSALLDDAEMNVPQSSLNNAWKMLKPLWKLAQFEQRHVWPLLER</sequence>